<protein>
    <submittedName>
        <fullName evidence="2">mRNA capping enzyme</fullName>
    </submittedName>
</protein>
<feature type="transmembrane region" description="Helical" evidence="1">
    <location>
        <begin position="6"/>
        <end position="34"/>
    </location>
</feature>
<dbReference type="AlphaFoldDB" id="A0A2Z5ZHX2"/>
<evidence type="ECO:0000313" key="3">
    <source>
        <dbReference type="Proteomes" id="UP000270034"/>
    </source>
</evidence>
<evidence type="ECO:0000256" key="1">
    <source>
        <dbReference type="SAM" id="Phobius"/>
    </source>
</evidence>
<reference evidence="2 3" key="1">
    <citation type="submission" date="2018-02" db="EMBL/GenBank/DDBJ databases">
        <title>Acetobacter orientalis genome.</title>
        <authorList>
            <person name="Nakashima N."/>
            <person name="Tamura T."/>
        </authorList>
    </citation>
    <scope>NUCLEOTIDE SEQUENCE [LARGE SCALE GENOMIC DNA]</scope>
    <source>
        <strain evidence="2 3">FAN1</strain>
    </source>
</reference>
<dbReference type="Proteomes" id="UP000270034">
    <property type="component" value="Chromosome"/>
</dbReference>
<sequence>MYKNEYYFMLGVIWKELLNSLFLVLFYCGVAAMVKSSQKWYL</sequence>
<keyword evidence="1" id="KW-1133">Transmembrane helix</keyword>
<keyword evidence="1" id="KW-0812">Transmembrane</keyword>
<gene>
    <name evidence="2" type="ORF">AcetOrient_orf02594</name>
</gene>
<proteinExistence type="predicted"/>
<name>A0A2Z5ZHX2_9PROT</name>
<dbReference type="KEGG" id="aot:AcetOri_orf02594"/>
<keyword evidence="1" id="KW-0472">Membrane</keyword>
<evidence type="ECO:0000313" key="2">
    <source>
        <dbReference type="EMBL" id="BBC80081.1"/>
    </source>
</evidence>
<organism evidence="2 3">
    <name type="scientific">Acetobacter orientalis</name>
    <dbReference type="NCBI Taxonomy" id="146474"/>
    <lineage>
        <taxon>Bacteria</taxon>
        <taxon>Pseudomonadati</taxon>
        <taxon>Pseudomonadota</taxon>
        <taxon>Alphaproteobacteria</taxon>
        <taxon>Acetobacterales</taxon>
        <taxon>Acetobacteraceae</taxon>
        <taxon>Acetobacter</taxon>
    </lineage>
</organism>
<accession>A0A2Z5ZHX2</accession>
<dbReference type="EMBL" id="AP018515">
    <property type="protein sequence ID" value="BBC80081.1"/>
    <property type="molecule type" value="Genomic_DNA"/>
</dbReference>